<accession>A0A6M2DYE4</accession>
<dbReference type="EMBL" id="GIIL01007348">
    <property type="protein sequence ID" value="NOV51074.1"/>
    <property type="molecule type" value="Transcribed_RNA"/>
</dbReference>
<evidence type="ECO:0000256" key="1">
    <source>
        <dbReference type="SAM" id="SignalP"/>
    </source>
</evidence>
<feature type="chain" id="PRO_5026835847" evidence="1">
    <location>
        <begin position="24"/>
        <end position="80"/>
    </location>
</feature>
<keyword evidence="1" id="KW-0732">Signal</keyword>
<sequence length="80" mass="9212">MKLFGSFGLIMATIIVKTSRSEGDEIPDVDAAAEMMKTDKDFAKKVYIGSDESMTIYRKRMRDVIRDVDDYGMLDFDRFL</sequence>
<proteinExistence type="predicted"/>
<reference evidence="2" key="1">
    <citation type="submission" date="2020-03" db="EMBL/GenBank/DDBJ databases">
        <title>Transcriptomic Profiling of the Digestive Tract of the Rat Flea, Xenopsylla cheopis, Following Blood Feeding and Infection with Yersinia pestis.</title>
        <authorList>
            <person name="Bland D.M."/>
            <person name="Martens C.A."/>
            <person name="Virtaneva K."/>
            <person name="Kanakabandi K."/>
            <person name="Long D."/>
            <person name="Rosenke R."/>
            <person name="Saturday G.A."/>
            <person name="Hoyt F.H."/>
            <person name="Bruno D.P."/>
            <person name="Ribeiro J.M.C."/>
            <person name="Hinnebusch J."/>
        </authorList>
    </citation>
    <scope>NUCLEOTIDE SEQUENCE</scope>
</reference>
<name>A0A6M2DYE4_XENCH</name>
<protein>
    <submittedName>
        <fullName evidence="2">Putative secreted protein</fullName>
    </submittedName>
</protein>
<dbReference type="AlphaFoldDB" id="A0A6M2DYE4"/>
<feature type="signal peptide" evidence="1">
    <location>
        <begin position="1"/>
        <end position="23"/>
    </location>
</feature>
<organism evidence="2">
    <name type="scientific">Xenopsylla cheopis</name>
    <name type="common">Oriental rat flea</name>
    <name type="synonym">Pulex cheopis</name>
    <dbReference type="NCBI Taxonomy" id="163159"/>
    <lineage>
        <taxon>Eukaryota</taxon>
        <taxon>Metazoa</taxon>
        <taxon>Ecdysozoa</taxon>
        <taxon>Arthropoda</taxon>
        <taxon>Hexapoda</taxon>
        <taxon>Insecta</taxon>
        <taxon>Pterygota</taxon>
        <taxon>Neoptera</taxon>
        <taxon>Endopterygota</taxon>
        <taxon>Siphonaptera</taxon>
        <taxon>Pulicidae</taxon>
        <taxon>Xenopsyllinae</taxon>
        <taxon>Xenopsylla</taxon>
    </lineage>
</organism>
<evidence type="ECO:0000313" key="2">
    <source>
        <dbReference type="EMBL" id="NOV51074.1"/>
    </source>
</evidence>